<evidence type="ECO:0000256" key="8">
    <source>
        <dbReference type="ARBA" id="ARBA00023196"/>
    </source>
</evidence>
<comment type="subunit">
    <text evidence="4 10 11">F-type ATPases have 2 components, CF(1) - the catalytic core - and CF(0) - the membrane proton channel. CF(1) has five subunits: alpha(3), beta(3), gamma(1), delta(1), epsilon(1). CF(0) has three main subunits: a, b and c.</text>
</comment>
<evidence type="ECO:0000313" key="16">
    <source>
        <dbReference type="Proteomes" id="UP000054976"/>
    </source>
</evidence>
<evidence type="ECO:0000256" key="6">
    <source>
        <dbReference type="ARBA" id="ARBA00023065"/>
    </source>
</evidence>
<dbReference type="EMBL" id="BCNO01000002">
    <property type="protein sequence ID" value="GAQ95322.1"/>
    <property type="molecule type" value="Genomic_DNA"/>
</dbReference>
<dbReference type="AlphaFoldDB" id="A0A0U9HU13"/>
<evidence type="ECO:0000313" key="15">
    <source>
        <dbReference type="EMBL" id="GAQ95322.1"/>
    </source>
</evidence>
<keyword evidence="10" id="KW-0375">Hydrogen ion transport</keyword>
<proteinExistence type="inferred from homology"/>
<feature type="domain" description="ATP synthase epsilon subunit C-terminal" evidence="13">
    <location>
        <begin position="87"/>
        <end position="134"/>
    </location>
</feature>
<evidence type="ECO:0000259" key="13">
    <source>
        <dbReference type="Pfam" id="PF00401"/>
    </source>
</evidence>
<dbReference type="Pfam" id="PF02823">
    <property type="entry name" value="ATP-synt_DE_N"/>
    <property type="match status" value="1"/>
</dbReference>
<dbReference type="InterPro" id="IPR020546">
    <property type="entry name" value="ATP_synth_F1_dsu/esu_N"/>
</dbReference>
<name>A0A0U9HU13_9BACT</name>
<evidence type="ECO:0000256" key="12">
    <source>
        <dbReference type="SAM" id="Coils"/>
    </source>
</evidence>
<evidence type="ECO:0000256" key="10">
    <source>
        <dbReference type="HAMAP-Rule" id="MF_00530"/>
    </source>
</evidence>
<dbReference type="PANTHER" id="PTHR13822:SF10">
    <property type="entry name" value="ATP SYNTHASE EPSILON CHAIN, CHLOROPLASTIC"/>
    <property type="match status" value="1"/>
</dbReference>
<dbReference type="InterPro" id="IPR036771">
    <property type="entry name" value="ATPsynth_dsu/esu_N"/>
</dbReference>
<dbReference type="Gene3D" id="2.60.15.10">
    <property type="entry name" value="F0F1 ATP synthase delta/epsilon subunit, N-terminal"/>
    <property type="match status" value="1"/>
</dbReference>
<evidence type="ECO:0000256" key="4">
    <source>
        <dbReference type="ARBA" id="ARBA00011648"/>
    </source>
</evidence>
<keyword evidence="12" id="KW-0175">Coiled coil</keyword>
<evidence type="ECO:0000256" key="1">
    <source>
        <dbReference type="ARBA" id="ARBA00003543"/>
    </source>
</evidence>
<dbReference type="Proteomes" id="UP000054976">
    <property type="component" value="Unassembled WGS sequence"/>
</dbReference>
<evidence type="ECO:0000256" key="11">
    <source>
        <dbReference type="RuleBase" id="RU003656"/>
    </source>
</evidence>
<dbReference type="PANTHER" id="PTHR13822">
    <property type="entry name" value="ATP SYNTHASE DELTA/EPSILON CHAIN"/>
    <property type="match status" value="1"/>
</dbReference>
<dbReference type="RefSeq" id="WP_059176765.1">
    <property type="nucleotide sequence ID" value="NZ_BCNO01000002.1"/>
</dbReference>
<dbReference type="NCBIfam" id="NF009980">
    <property type="entry name" value="PRK13446.1"/>
    <property type="match status" value="1"/>
</dbReference>
<comment type="subcellular location">
    <subcellularLocation>
        <location evidence="2 10">Cell membrane</location>
        <topology evidence="2 10">Peripheral membrane protein</topology>
    </subcellularLocation>
</comment>
<evidence type="ECO:0000256" key="7">
    <source>
        <dbReference type="ARBA" id="ARBA00023136"/>
    </source>
</evidence>
<dbReference type="GO" id="GO:0005886">
    <property type="term" value="C:plasma membrane"/>
    <property type="evidence" value="ECO:0007669"/>
    <property type="project" value="UniProtKB-SubCell"/>
</dbReference>
<dbReference type="GO" id="GO:0046933">
    <property type="term" value="F:proton-transporting ATP synthase activity, rotational mechanism"/>
    <property type="evidence" value="ECO:0007669"/>
    <property type="project" value="UniProtKB-UniRule"/>
</dbReference>
<feature type="coiled-coil region" evidence="12">
    <location>
        <begin position="84"/>
        <end position="137"/>
    </location>
</feature>
<keyword evidence="9 10" id="KW-0066">ATP synthesis</keyword>
<comment type="function">
    <text evidence="1 10">Produces ATP from ADP in the presence of a proton gradient across the membrane.</text>
</comment>
<evidence type="ECO:0000256" key="3">
    <source>
        <dbReference type="ARBA" id="ARBA00005712"/>
    </source>
</evidence>
<reference evidence="16" key="1">
    <citation type="submission" date="2016-01" db="EMBL/GenBank/DDBJ databases">
        <title>Draft genome sequence of Thermodesulfovibrio aggregans strain TGE-P1.</title>
        <authorList>
            <person name="Sekiguchi Y."/>
            <person name="Ohashi A."/>
            <person name="Matsuura N."/>
            <person name="Tourlousse M.D."/>
        </authorList>
    </citation>
    <scope>NUCLEOTIDE SEQUENCE [LARGE SCALE GENOMIC DNA]</scope>
    <source>
        <strain evidence="16">TGE-P1</strain>
    </source>
</reference>
<dbReference type="SUPFAM" id="SSF51344">
    <property type="entry name" value="Epsilon subunit of F1F0-ATP synthase N-terminal domain"/>
    <property type="match status" value="1"/>
</dbReference>
<sequence>MADKLKLEVITPYGEVINEEVDEVYTTGAEGDFGVFPGHCAFMTAIRIGSLSYKKDGQMHYLFVNKGYCEVLNDRVLVLVGSAERIEEIDVERAKAAMARAEERIRRAQAGETDIDLARAQAALERATIRIQLATKLIPR</sequence>
<evidence type="ECO:0000259" key="14">
    <source>
        <dbReference type="Pfam" id="PF02823"/>
    </source>
</evidence>
<dbReference type="InterPro" id="IPR020547">
    <property type="entry name" value="ATP_synth_F1_esu_C"/>
</dbReference>
<dbReference type="CDD" id="cd12152">
    <property type="entry name" value="F1-ATPase_delta"/>
    <property type="match status" value="1"/>
</dbReference>
<evidence type="ECO:0000256" key="2">
    <source>
        <dbReference type="ARBA" id="ARBA00004202"/>
    </source>
</evidence>
<feature type="domain" description="ATP synthase F1 complex delta/epsilon subunit N-terminal" evidence="14">
    <location>
        <begin position="5"/>
        <end position="83"/>
    </location>
</feature>
<keyword evidence="7 10" id="KW-0472">Membrane</keyword>
<dbReference type="HAMAP" id="MF_00530">
    <property type="entry name" value="ATP_synth_epsil_bac"/>
    <property type="match status" value="1"/>
</dbReference>
<keyword evidence="8 10" id="KW-0139">CF(1)</keyword>
<accession>A0A0U9HU13</accession>
<dbReference type="OrthoDB" id="9799969at2"/>
<comment type="similarity">
    <text evidence="3 10 11">Belongs to the ATPase epsilon chain family.</text>
</comment>
<protein>
    <recommendedName>
        <fullName evidence="10">ATP synthase epsilon chain</fullName>
    </recommendedName>
    <alternativeName>
        <fullName evidence="10">ATP synthase F1 sector epsilon subunit</fullName>
    </alternativeName>
    <alternativeName>
        <fullName evidence="10">F-ATPase epsilon subunit</fullName>
    </alternativeName>
</protein>
<dbReference type="InterPro" id="IPR001469">
    <property type="entry name" value="ATP_synth_F1_dsu/esu"/>
</dbReference>
<dbReference type="STRING" id="86166.TAGGR_2212"/>
<dbReference type="Gene3D" id="1.20.5.440">
    <property type="entry name" value="ATP synthase delta/epsilon subunit, C-terminal domain"/>
    <property type="match status" value="1"/>
</dbReference>
<dbReference type="NCBIfam" id="TIGR01216">
    <property type="entry name" value="ATP_synt_epsi"/>
    <property type="match status" value="1"/>
</dbReference>
<keyword evidence="10" id="KW-1003">Cell membrane</keyword>
<keyword evidence="6 10" id="KW-0406">Ion transport</keyword>
<keyword evidence="16" id="KW-1185">Reference proteome</keyword>
<dbReference type="SUPFAM" id="SSF46604">
    <property type="entry name" value="Epsilon subunit of F1F0-ATP synthase C-terminal domain"/>
    <property type="match status" value="1"/>
</dbReference>
<evidence type="ECO:0000256" key="9">
    <source>
        <dbReference type="ARBA" id="ARBA00023310"/>
    </source>
</evidence>
<dbReference type="GO" id="GO:0005524">
    <property type="term" value="F:ATP binding"/>
    <property type="evidence" value="ECO:0007669"/>
    <property type="project" value="UniProtKB-UniRule"/>
</dbReference>
<keyword evidence="5 10" id="KW-0813">Transport</keyword>
<dbReference type="GO" id="GO:0045259">
    <property type="term" value="C:proton-transporting ATP synthase complex"/>
    <property type="evidence" value="ECO:0007669"/>
    <property type="project" value="UniProtKB-KW"/>
</dbReference>
<organism evidence="15 16">
    <name type="scientific">Thermodesulfovibrio aggregans</name>
    <dbReference type="NCBI Taxonomy" id="86166"/>
    <lineage>
        <taxon>Bacteria</taxon>
        <taxon>Pseudomonadati</taxon>
        <taxon>Nitrospirota</taxon>
        <taxon>Thermodesulfovibrionia</taxon>
        <taxon>Thermodesulfovibrionales</taxon>
        <taxon>Thermodesulfovibrionaceae</taxon>
        <taxon>Thermodesulfovibrio</taxon>
    </lineage>
</organism>
<dbReference type="Pfam" id="PF00401">
    <property type="entry name" value="ATP-synt_DE"/>
    <property type="match status" value="1"/>
</dbReference>
<dbReference type="InterPro" id="IPR036794">
    <property type="entry name" value="ATP_F1_dsu/esu_C_sf"/>
</dbReference>
<comment type="caution">
    <text evidence="15">The sequence shown here is derived from an EMBL/GenBank/DDBJ whole genome shotgun (WGS) entry which is preliminary data.</text>
</comment>
<evidence type="ECO:0000256" key="5">
    <source>
        <dbReference type="ARBA" id="ARBA00022448"/>
    </source>
</evidence>
<gene>
    <name evidence="10" type="primary">atpC</name>
    <name evidence="15" type="ORF">TAGGR_2212</name>
</gene>